<evidence type="ECO:0000256" key="1">
    <source>
        <dbReference type="ARBA" id="ARBA00004196"/>
    </source>
</evidence>
<dbReference type="Pfam" id="PF13407">
    <property type="entry name" value="Peripla_BP_4"/>
    <property type="match status" value="1"/>
</dbReference>
<comment type="similarity">
    <text evidence="2">Belongs to the bacterial solute-binding protein 2 family.</text>
</comment>
<evidence type="ECO:0000313" key="6">
    <source>
        <dbReference type="Proteomes" id="UP000665020"/>
    </source>
</evidence>
<dbReference type="KEGG" id="ifn:GM661_17985"/>
<proteinExistence type="inferred from homology"/>
<evidence type="ECO:0000256" key="3">
    <source>
        <dbReference type="ARBA" id="ARBA00022729"/>
    </source>
</evidence>
<comment type="subcellular location">
    <subcellularLocation>
        <location evidence="1">Cell envelope</location>
    </subcellularLocation>
</comment>
<dbReference type="GO" id="GO:0030246">
    <property type="term" value="F:carbohydrate binding"/>
    <property type="evidence" value="ECO:0007669"/>
    <property type="project" value="UniProtKB-ARBA"/>
</dbReference>
<dbReference type="PANTHER" id="PTHR46847:SF1">
    <property type="entry name" value="D-ALLOSE-BINDING PERIPLASMIC PROTEIN-RELATED"/>
    <property type="match status" value="1"/>
</dbReference>
<feature type="domain" description="Periplasmic binding protein" evidence="4">
    <location>
        <begin position="13"/>
        <end position="253"/>
    </location>
</feature>
<organism evidence="5 6">
    <name type="scientific">Iocasia fonsfrigidae</name>
    <dbReference type="NCBI Taxonomy" id="2682810"/>
    <lineage>
        <taxon>Bacteria</taxon>
        <taxon>Bacillati</taxon>
        <taxon>Bacillota</taxon>
        <taxon>Clostridia</taxon>
        <taxon>Halanaerobiales</taxon>
        <taxon>Halanaerobiaceae</taxon>
        <taxon>Iocasia</taxon>
    </lineage>
</organism>
<keyword evidence="6" id="KW-1185">Reference proteome</keyword>
<reference evidence="5" key="1">
    <citation type="submission" date="2019-12" db="EMBL/GenBank/DDBJ databases">
        <authorList>
            <person name="zhang j."/>
            <person name="sun C.M."/>
        </authorList>
    </citation>
    <scope>NUCLEOTIDE SEQUENCE</scope>
    <source>
        <strain evidence="5">NS-1</strain>
    </source>
</reference>
<gene>
    <name evidence="5" type="ORF">GM661_17985</name>
</gene>
<dbReference type="PANTHER" id="PTHR46847">
    <property type="entry name" value="D-ALLOSE-BINDING PERIPLASMIC PROTEIN-RELATED"/>
    <property type="match status" value="1"/>
</dbReference>
<evidence type="ECO:0000313" key="5">
    <source>
        <dbReference type="EMBL" id="QTM00100.1"/>
    </source>
</evidence>
<dbReference type="AlphaFoldDB" id="A0A8A7KKD5"/>
<dbReference type="Gene3D" id="3.40.50.2300">
    <property type="match status" value="2"/>
</dbReference>
<dbReference type="InterPro" id="IPR025997">
    <property type="entry name" value="SBP_2_dom"/>
</dbReference>
<evidence type="ECO:0000259" key="4">
    <source>
        <dbReference type="Pfam" id="PF13407"/>
    </source>
</evidence>
<protein>
    <submittedName>
        <fullName evidence="5">Substrate-binding domain-containing protein</fullName>
    </submittedName>
</protein>
<sequence length="287" mass="30754">MFSVVEAADDLTVGISFQQMNNPYFIVMKEAFVSAVESIGADYIITDAHHDVAKQVSDIEDMIQRGIDILIINPTDTVGVQAAVELAKAKGIVVIAVDADAAGPRDAYISSENYDAGYQAGKFMAEELNGQGRVAILNGIPADGILDRVNGFKDAISGYPDIAIVDNQNGKQERSTAMTVTENMLQANPDLDAIFSVNDTGGLGCYSAILGSGRDTFMVSIDGHPEAIEAVLDGDIFRATVAQFPRDLIRMALGTSLAKYWGAERVPEDIRVPVKLIDTNTAVGFSW</sequence>
<keyword evidence="3" id="KW-0732">Signal</keyword>
<dbReference type="InterPro" id="IPR028082">
    <property type="entry name" value="Peripla_BP_I"/>
</dbReference>
<name>A0A8A7KKD5_9FIRM</name>
<dbReference type="Proteomes" id="UP000665020">
    <property type="component" value="Chromosome"/>
</dbReference>
<dbReference type="GO" id="GO:0030313">
    <property type="term" value="C:cell envelope"/>
    <property type="evidence" value="ECO:0007669"/>
    <property type="project" value="UniProtKB-SubCell"/>
</dbReference>
<dbReference type="EMBL" id="CP046640">
    <property type="protein sequence ID" value="QTM00100.1"/>
    <property type="molecule type" value="Genomic_DNA"/>
</dbReference>
<dbReference type="SUPFAM" id="SSF53822">
    <property type="entry name" value="Periplasmic binding protein-like I"/>
    <property type="match status" value="1"/>
</dbReference>
<evidence type="ECO:0000256" key="2">
    <source>
        <dbReference type="ARBA" id="ARBA00007639"/>
    </source>
</evidence>
<accession>A0A8A7KKD5</accession>